<dbReference type="PROSITE" id="PS50157">
    <property type="entry name" value="ZINC_FINGER_C2H2_2"/>
    <property type="match status" value="1"/>
</dbReference>
<proteinExistence type="predicted"/>
<reference evidence="1" key="1">
    <citation type="submission" date="2020-11" db="EMBL/GenBank/DDBJ databases">
        <authorList>
            <person name="Tran Van P."/>
        </authorList>
    </citation>
    <scope>NUCLEOTIDE SEQUENCE</scope>
</reference>
<dbReference type="EMBL" id="OB660185">
    <property type="protein sequence ID" value="CAD7223342.1"/>
    <property type="molecule type" value="Genomic_DNA"/>
</dbReference>
<dbReference type="InterPro" id="IPR013087">
    <property type="entry name" value="Znf_C2H2_type"/>
</dbReference>
<sequence length="403" mass="44347">MQDSVRSHSSLFSPGAVDVSIFIASQSAMETKGASQSAMEMETDDICFVCKESAECMGAYPIDRLMLPGSSTLVSEKLSEMIYNNPSTLPALLSDAQQQPNQHGGAKSSHGARSRAPGDRHLLKRRLCCTQCLQLVYEFYEAEQEAKNLKAKMHSVAKDFLEAHPMPHFPSEKEVVITVPHRPSTSGTGNKRKTTSTKLAAHGVDSSLLTHPCPMTGCKKYFMDLLILYNHMKDFHHSTKYFPCVFCQEIPTTPAKAMDHVYSYHRDMIPTADEDIRSGKHRLIETVYCCDICNHVSQGFPEFLDHQSSGCRGPFASSKNRPVSHGIGCQFCPLSFSETEELMEHISQKHVLQKASADASENTIAPSLMVPSAKPRKENSGGLGGGKKPIRGRGRPTKIVGEA</sequence>
<protein>
    <submittedName>
        <fullName evidence="1">Uncharacterized protein</fullName>
    </submittedName>
</protein>
<evidence type="ECO:0000313" key="1">
    <source>
        <dbReference type="EMBL" id="CAD7223342.1"/>
    </source>
</evidence>
<dbReference type="AlphaFoldDB" id="A0A7R8ZJ45"/>
<dbReference type="SMART" id="SM00355">
    <property type="entry name" value="ZnF_C2H2"/>
    <property type="match status" value="4"/>
</dbReference>
<name>A0A7R8ZJ45_9CRUS</name>
<organism evidence="1">
    <name type="scientific">Cyprideis torosa</name>
    <dbReference type="NCBI Taxonomy" id="163714"/>
    <lineage>
        <taxon>Eukaryota</taxon>
        <taxon>Metazoa</taxon>
        <taxon>Ecdysozoa</taxon>
        <taxon>Arthropoda</taxon>
        <taxon>Crustacea</taxon>
        <taxon>Oligostraca</taxon>
        <taxon>Ostracoda</taxon>
        <taxon>Podocopa</taxon>
        <taxon>Podocopida</taxon>
        <taxon>Cytherocopina</taxon>
        <taxon>Cytheroidea</taxon>
        <taxon>Cytherideidae</taxon>
        <taxon>Cyprideis</taxon>
    </lineage>
</organism>
<accession>A0A7R8ZJ45</accession>
<gene>
    <name evidence="1" type="ORF">CTOB1V02_LOCUS1332</name>
</gene>
<dbReference type="PROSITE" id="PS00028">
    <property type="entry name" value="ZINC_FINGER_C2H2_1"/>
    <property type="match status" value="2"/>
</dbReference>